<sequence length="244" mass="27522">MKNILKRFLFCLILLVQFISYAQGEDNICPVLALANDLSTANAEFKTSIKDPEIFNAWNLLSKESPALRTNIEELKLVSKNLTEINKAGGYLKWKNTFRNVIKLPLDTGDLGKMAMSYRKSNNFWHDGNIAVFEYLDLNGNTKTLVQTTIPNNGRHAERLALETLEAQNIPPKNIKRIYSELEVCELESGGVGQGCTKMLLDKIGRDLEIIYSYPYPGKGSDLDAKAIRQASLNQRAIDFNNFK</sequence>
<dbReference type="InterPro" id="IPR032722">
    <property type="entry name" value="Deaminase_XOO_2897"/>
</dbReference>
<reference evidence="2 3" key="1">
    <citation type="submission" date="2024-02" db="EMBL/GenBank/DDBJ databases">
        <title>complete genome of Flavobacterium ginsenosidimutans Str. YTB16.</title>
        <authorList>
            <person name="Wang Q."/>
        </authorList>
    </citation>
    <scope>NUCLEOTIDE SEQUENCE [LARGE SCALE GENOMIC DNA]</scope>
    <source>
        <strain evidence="2 3">YTB16</strain>
    </source>
</reference>
<accession>A0ABZ2Q0R4</accession>
<proteinExistence type="predicted"/>
<protein>
    <submittedName>
        <fullName evidence="2">Nucleic acid/nucleotide deaminase domain-containing protein</fullName>
    </submittedName>
</protein>
<gene>
    <name evidence="2" type="ORF">V6624_12655</name>
</gene>
<feature type="chain" id="PRO_5045977903" evidence="1">
    <location>
        <begin position="23"/>
        <end position="244"/>
    </location>
</feature>
<evidence type="ECO:0000313" key="3">
    <source>
        <dbReference type="Proteomes" id="UP001447857"/>
    </source>
</evidence>
<dbReference type="EMBL" id="CP147988">
    <property type="protein sequence ID" value="WXK47869.1"/>
    <property type="molecule type" value="Genomic_DNA"/>
</dbReference>
<evidence type="ECO:0000256" key="1">
    <source>
        <dbReference type="SAM" id="SignalP"/>
    </source>
</evidence>
<evidence type="ECO:0000313" key="2">
    <source>
        <dbReference type="EMBL" id="WXK47869.1"/>
    </source>
</evidence>
<dbReference type="RefSeq" id="WP_111282971.1">
    <property type="nucleotide sequence ID" value="NZ_CP147988.1"/>
</dbReference>
<dbReference type="Pfam" id="PF14440">
    <property type="entry name" value="XOO_2897-deam"/>
    <property type="match status" value="1"/>
</dbReference>
<name>A0ABZ2Q0R4_9FLAO</name>
<feature type="signal peptide" evidence="1">
    <location>
        <begin position="1"/>
        <end position="22"/>
    </location>
</feature>
<organism evidence="2 3">
    <name type="scientific">Flavobacterium ginsenosidimutans</name>
    <dbReference type="NCBI Taxonomy" id="687844"/>
    <lineage>
        <taxon>Bacteria</taxon>
        <taxon>Pseudomonadati</taxon>
        <taxon>Bacteroidota</taxon>
        <taxon>Flavobacteriia</taxon>
        <taxon>Flavobacteriales</taxon>
        <taxon>Flavobacteriaceae</taxon>
        <taxon>Flavobacterium</taxon>
    </lineage>
</organism>
<keyword evidence="1" id="KW-0732">Signal</keyword>
<keyword evidence="3" id="KW-1185">Reference proteome</keyword>
<dbReference type="Proteomes" id="UP001447857">
    <property type="component" value="Chromosome"/>
</dbReference>